<organism evidence="1 2">
    <name type="scientific">candidate division WOR-1 bacterium RIFOXYC2_FULL_41_25</name>
    <dbReference type="NCBI Taxonomy" id="1802586"/>
    <lineage>
        <taxon>Bacteria</taxon>
        <taxon>Bacillati</taxon>
        <taxon>Saganbacteria</taxon>
    </lineage>
</organism>
<proteinExistence type="predicted"/>
<comment type="caution">
    <text evidence="1">The sequence shown here is derived from an EMBL/GenBank/DDBJ whole genome shotgun (WGS) entry which is preliminary data.</text>
</comment>
<evidence type="ECO:0000313" key="2">
    <source>
        <dbReference type="Proteomes" id="UP000177309"/>
    </source>
</evidence>
<accession>A0A1F4TIB2</accession>
<reference evidence="1 2" key="1">
    <citation type="journal article" date="2016" name="Nat. Commun.">
        <title>Thousands of microbial genomes shed light on interconnected biogeochemical processes in an aquifer system.</title>
        <authorList>
            <person name="Anantharaman K."/>
            <person name="Brown C.T."/>
            <person name="Hug L.A."/>
            <person name="Sharon I."/>
            <person name="Castelle C.J."/>
            <person name="Probst A.J."/>
            <person name="Thomas B.C."/>
            <person name="Singh A."/>
            <person name="Wilkins M.J."/>
            <person name="Karaoz U."/>
            <person name="Brodie E.L."/>
            <person name="Williams K.H."/>
            <person name="Hubbard S.S."/>
            <person name="Banfield J.F."/>
        </authorList>
    </citation>
    <scope>NUCLEOTIDE SEQUENCE [LARGE SCALE GENOMIC DNA]</scope>
</reference>
<protein>
    <submittedName>
        <fullName evidence="1">Uncharacterized protein</fullName>
    </submittedName>
</protein>
<gene>
    <name evidence="1" type="ORF">A2462_00165</name>
</gene>
<sequence length="105" mass="11918">MTQQFANQQFMAPTKLINFGKASMLKTHLKTQNNDFIDVLAQMAKGEEVEVLGQKISMKDNLTGAILAVNKFMADTEAVNTQLWKIFNMEQKLMDEMKQELGNFA</sequence>
<dbReference type="AlphaFoldDB" id="A0A1F4TIB2"/>
<evidence type="ECO:0000313" key="1">
    <source>
        <dbReference type="EMBL" id="OGC32465.1"/>
    </source>
</evidence>
<dbReference type="Proteomes" id="UP000177309">
    <property type="component" value="Unassembled WGS sequence"/>
</dbReference>
<name>A0A1F4TIB2_UNCSA</name>
<dbReference type="EMBL" id="MEUI01000050">
    <property type="protein sequence ID" value="OGC32465.1"/>
    <property type="molecule type" value="Genomic_DNA"/>
</dbReference>